<dbReference type="GeneID" id="23112452"/>
<dbReference type="RefSeq" id="WP_002574779.1">
    <property type="nucleotide sequence ID" value="NZ_CZAB01000002.1"/>
</dbReference>
<dbReference type="Proteomes" id="UP000095512">
    <property type="component" value="Unassembled WGS sequence"/>
</dbReference>
<dbReference type="AlphaFoldDB" id="A0A174CK82"/>
<sequence length="275" mass="33575">MLSLEEYIEKRKTEDGINEFDVSQKINNIRTCINYIFEYFDQYLSIQGAERHTITENEKIRKYEKSLRNYSHAVQNWLVSIYDAYGRQINRTIGYHLIQSEAFPFMYEESEFRAISYDCYAKIIKDHAYLKNETELLCQFIKEYHRRESERFPDYIPNFSQQITDWLNSTLEQYHVNIVMGLFGYLSYFWDTPETWPKQCRIKTDECVYPDGFKYNFKTSTNIFNINSFYLRYAHKPFIKGHKKQIEVVMMYLWLHQIEEDKENYWDKYLETCND</sequence>
<protein>
    <submittedName>
        <fullName evidence="1">Uncharacterized protein</fullName>
    </submittedName>
</protein>
<dbReference type="EMBL" id="CZAB01000002">
    <property type="protein sequence ID" value="CUO12599.1"/>
    <property type="molecule type" value="Genomic_DNA"/>
</dbReference>
<accession>A0A174CK82</accession>
<evidence type="ECO:0000313" key="2">
    <source>
        <dbReference type="Proteomes" id="UP000095512"/>
    </source>
</evidence>
<reference evidence="1 2" key="1">
    <citation type="submission" date="2015-09" db="EMBL/GenBank/DDBJ databases">
        <authorList>
            <consortium name="Pathogen Informatics"/>
        </authorList>
    </citation>
    <scope>NUCLEOTIDE SEQUENCE [LARGE SCALE GENOMIC DNA]</scope>
    <source>
        <strain evidence="1 2">2789STDY5834865</strain>
    </source>
</reference>
<evidence type="ECO:0000313" key="1">
    <source>
        <dbReference type="EMBL" id="CUO12599.1"/>
    </source>
</evidence>
<proteinExistence type="predicted"/>
<name>A0A174CK82_9FIRM</name>
<organism evidence="1 2">
    <name type="scientific">Enterocloster clostridioformis</name>
    <dbReference type="NCBI Taxonomy" id="1531"/>
    <lineage>
        <taxon>Bacteria</taxon>
        <taxon>Bacillati</taxon>
        <taxon>Bacillota</taxon>
        <taxon>Clostridia</taxon>
        <taxon>Lachnospirales</taxon>
        <taxon>Lachnospiraceae</taxon>
        <taxon>Enterocloster</taxon>
    </lineage>
</organism>
<gene>
    <name evidence="1" type="ORF">ERS852480_00506</name>
</gene>